<accession>A0ABR7X1W3</accession>
<protein>
    <recommendedName>
        <fullName evidence="3">NERD domain-containing protein</fullName>
    </recommendedName>
</protein>
<evidence type="ECO:0008006" key="3">
    <source>
        <dbReference type="Google" id="ProtNLM"/>
    </source>
</evidence>
<gene>
    <name evidence="1" type="ORF">IDJ75_04830</name>
</gene>
<evidence type="ECO:0000313" key="2">
    <source>
        <dbReference type="Proteomes" id="UP000618754"/>
    </source>
</evidence>
<dbReference type="EMBL" id="JACWMW010000001">
    <property type="protein sequence ID" value="MBD1384594.1"/>
    <property type="molecule type" value="Genomic_DNA"/>
</dbReference>
<name>A0ABR7X1W3_9SPHI</name>
<keyword evidence="2" id="KW-1185">Reference proteome</keyword>
<organism evidence="1 2">
    <name type="scientific">Mucilaginibacter rigui</name>
    <dbReference type="NCBI Taxonomy" id="534635"/>
    <lineage>
        <taxon>Bacteria</taxon>
        <taxon>Pseudomonadati</taxon>
        <taxon>Bacteroidota</taxon>
        <taxon>Sphingobacteriia</taxon>
        <taxon>Sphingobacteriales</taxon>
        <taxon>Sphingobacteriaceae</taxon>
        <taxon>Mucilaginibacter</taxon>
    </lineage>
</organism>
<comment type="caution">
    <text evidence="1">The sequence shown here is derived from an EMBL/GenBank/DDBJ whole genome shotgun (WGS) entry which is preliminary data.</text>
</comment>
<dbReference type="RefSeq" id="WP_191174456.1">
    <property type="nucleotide sequence ID" value="NZ_JACWMW010000001.1"/>
</dbReference>
<dbReference type="Proteomes" id="UP000618754">
    <property type="component" value="Unassembled WGS sequence"/>
</dbReference>
<proteinExistence type="predicted"/>
<sequence length="514" mass="59923">MPDITKRYRQAKELANTLFDDIEPDKYNFKRLFEQLEFDEEIIFNDLISLKSTRTKVKKHLIYLCERLDNEYVIPGLIEYMSRFYMDRPQNKSTMAGLAAKLLISFTWTNQYNGHLGTGRSINAILTAHECCTLFALLEQVILIWEFEDLGTVTFTSKGRIENARFQYLQLSFNKQGPHEYKVLDDAMQYVWQDENIWVHLHAIISGFAPKDGKVFGDSFLSEIPASQTRFWNRFWSLMQLYFLALRGLNGRTEEFFSLCIIPQGIILSPTNPGGTMQQDIFDSFWQPDWHKEKLTKEYVILQNMIIDRPMVRITMTENLFGTSIVLLQDSVNFLLEKFLHSGAGDRLYEKYFSGPFETRVLEMLRQYGYICGEVTMQGQWRKKDQPEHLRSTKKMPGQIDVLAISKEKHICLLADCKMLYFPNNTSARKNLRSKFSDDDSEGFYSKLRKKQNWLDNCAPNPANGLEIIPLLITHRHIPLPITNRGLVLSIEELEHYLKVGIHPKDWICGGWNA</sequence>
<evidence type="ECO:0000313" key="1">
    <source>
        <dbReference type="EMBL" id="MBD1384594.1"/>
    </source>
</evidence>
<reference evidence="1 2" key="1">
    <citation type="submission" date="2020-09" db="EMBL/GenBank/DDBJ databases">
        <title>Novel species of Mucilaginibacter isolated from a glacier on the Tibetan Plateau.</title>
        <authorList>
            <person name="Liu Q."/>
            <person name="Xin Y.-H."/>
        </authorList>
    </citation>
    <scope>NUCLEOTIDE SEQUENCE [LARGE SCALE GENOMIC DNA]</scope>
    <source>
        <strain evidence="1 2">CGMCC 1.13878</strain>
    </source>
</reference>